<evidence type="ECO:0000313" key="3">
    <source>
        <dbReference type="Proteomes" id="UP000039865"/>
    </source>
</evidence>
<organism evidence="2 3">
    <name type="scientific">Stylonychia lemnae</name>
    <name type="common">Ciliate</name>
    <dbReference type="NCBI Taxonomy" id="5949"/>
    <lineage>
        <taxon>Eukaryota</taxon>
        <taxon>Sar</taxon>
        <taxon>Alveolata</taxon>
        <taxon>Ciliophora</taxon>
        <taxon>Intramacronucleata</taxon>
        <taxon>Spirotrichea</taxon>
        <taxon>Stichotrichia</taxon>
        <taxon>Sporadotrichida</taxon>
        <taxon>Oxytrichidae</taxon>
        <taxon>Stylonychinae</taxon>
        <taxon>Stylonychia</taxon>
    </lineage>
</organism>
<keyword evidence="3" id="KW-1185">Reference proteome</keyword>
<evidence type="ECO:0000313" key="2">
    <source>
        <dbReference type="EMBL" id="CDW86280.1"/>
    </source>
</evidence>
<feature type="region of interest" description="Disordered" evidence="1">
    <location>
        <begin position="257"/>
        <end position="277"/>
    </location>
</feature>
<accession>A0A078AV55</accession>
<reference evidence="2 3" key="1">
    <citation type="submission" date="2014-06" db="EMBL/GenBank/DDBJ databases">
        <authorList>
            <person name="Swart Estienne"/>
        </authorList>
    </citation>
    <scope>NUCLEOTIDE SEQUENCE [LARGE SCALE GENOMIC DNA]</scope>
    <source>
        <strain evidence="2 3">130c</strain>
    </source>
</reference>
<dbReference type="InParanoid" id="A0A078AV55"/>
<feature type="region of interest" description="Disordered" evidence="1">
    <location>
        <begin position="200"/>
        <end position="226"/>
    </location>
</feature>
<sequence length="277" mass="32357">MIPKRGTHRRTRSTMPDELNLMISGLGGQKNQNQMNNIKSDRIDDGLTHNQFPNNTQYVLTNNKMIFRTYLGHDQEVITNETFHNYNKTKDSKSFISTYSSDLFNHQIEPIISEEDAQYESDVPITQLVDINDINLSNQNLLSIKPHILIDQVDNTNQINQIISNRQKFEDEQNQQTLQSSIDFEIEENFQQNSKQMDFYKSSNSNNNTHQLQQNIQEKSQPKWHPKENNSYMIAIQQAKIYEQDMNKKFGAAQLVQKGINGDRNPHERGNRQQLKQ</sequence>
<dbReference type="AlphaFoldDB" id="A0A078AV55"/>
<name>A0A078AV55_STYLE</name>
<gene>
    <name evidence="2" type="primary">Contig10077.g10771</name>
    <name evidence="2" type="ORF">STYLEM_15374</name>
</gene>
<proteinExistence type="predicted"/>
<evidence type="ECO:0000256" key="1">
    <source>
        <dbReference type="SAM" id="MobiDB-lite"/>
    </source>
</evidence>
<feature type="compositionally biased region" description="Polar residues" evidence="1">
    <location>
        <begin position="200"/>
        <end position="219"/>
    </location>
</feature>
<dbReference type="EMBL" id="CCKQ01014509">
    <property type="protein sequence ID" value="CDW86280.1"/>
    <property type="molecule type" value="Genomic_DNA"/>
</dbReference>
<protein>
    <submittedName>
        <fullName evidence="2">Uncharacterized protein</fullName>
    </submittedName>
</protein>
<dbReference type="Proteomes" id="UP000039865">
    <property type="component" value="Unassembled WGS sequence"/>
</dbReference>